<dbReference type="InterPro" id="IPR027450">
    <property type="entry name" value="AlkB-like"/>
</dbReference>
<keyword evidence="3" id="KW-0862">Zinc</keyword>
<gene>
    <name evidence="9" type="ORF">MPDQ_003523</name>
</gene>
<keyword evidence="2 4" id="KW-0863">Zinc-finger</keyword>
<dbReference type="PANTHER" id="PTHR31212:SF4">
    <property type="entry name" value="ALPHA-KETOGLUTARATE-DEPENDENT DIOXYGENASE ALKB HOMOLOG 3"/>
    <property type="match status" value="1"/>
</dbReference>
<dbReference type="Pfam" id="PF13532">
    <property type="entry name" value="2OG-FeII_Oxy_2"/>
    <property type="match status" value="1"/>
</dbReference>
<dbReference type="CDD" id="cd14279">
    <property type="entry name" value="CUE"/>
    <property type="match status" value="1"/>
</dbReference>
<evidence type="ECO:0000256" key="3">
    <source>
        <dbReference type="ARBA" id="ARBA00022833"/>
    </source>
</evidence>
<feature type="region of interest" description="Disordered" evidence="5">
    <location>
        <begin position="320"/>
        <end position="364"/>
    </location>
</feature>
<feature type="domain" description="Fe2OG dioxygenase" evidence="7">
    <location>
        <begin position="268"/>
        <end position="415"/>
    </location>
</feature>
<dbReference type="STRING" id="5098.A0A507QMQ3"/>
<dbReference type="PROSITE" id="PS51471">
    <property type="entry name" value="FE2OG_OXY"/>
    <property type="match status" value="1"/>
</dbReference>
<evidence type="ECO:0000259" key="7">
    <source>
        <dbReference type="PROSITE" id="PS51471"/>
    </source>
</evidence>
<dbReference type="PROSITE" id="PS51999">
    <property type="entry name" value="ZF_GRF"/>
    <property type="match status" value="1"/>
</dbReference>
<feature type="compositionally biased region" description="Basic and acidic residues" evidence="5">
    <location>
        <begin position="341"/>
        <end position="360"/>
    </location>
</feature>
<evidence type="ECO:0000256" key="2">
    <source>
        <dbReference type="ARBA" id="ARBA00022771"/>
    </source>
</evidence>
<dbReference type="SUPFAM" id="SSF51197">
    <property type="entry name" value="Clavaminate synthase-like"/>
    <property type="match status" value="1"/>
</dbReference>
<keyword evidence="1" id="KW-0479">Metal-binding</keyword>
<feature type="domain" description="CUE" evidence="6">
    <location>
        <begin position="46"/>
        <end position="89"/>
    </location>
</feature>
<feature type="region of interest" description="Disordered" evidence="5">
    <location>
        <begin position="1"/>
        <end position="37"/>
    </location>
</feature>
<dbReference type="InterPro" id="IPR005123">
    <property type="entry name" value="Oxoglu/Fe-dep_dioxygenase_dom"/>
</dbReference>
<sequence length="482" mass="54666">MDAFVSRKRQRLSPAGKAGQDDDSRQRPPPNPERVQTTISTVDDDSTDVKLALLLSIYPDLDQRELLDILISCDGSVETASSRIATRRAAYASSPSHKRAARGSGIQKSLSSYSFFRMKPGFSEKQRTRSLTKKGKTLHLFSPEDIAAHTPCSIIHNFLPAEEANSLLIELLEEAKTFPRYKFQLFDREVESPHTASLYVSSAEERLQQVSEYVYGGRHRKEVRTLTPQMRAVSVKVQQAVNEEVQKRIKTCYPGGKKLKYQSPNEWVPNAAFVNCYNGPSESVGFHSDELSYVGPRAIIGGLSLGVEREFRVRRIVPRDDVGNSNGRRSDGSGRLPGTRKTNDSDSSYTRERELSDARADTQGQISIHLPHNSLLVMHAEMQEEWKHSIPPTQTISPHPVSGNRRINITYRWYRDSLHPRYTPRCRCGVPAILKCVQQKRETRGRYMWTCFAGFIPGKEECSFFQWAEFDDDGEPLWRKVA</sequence>
<dbReference type="OrthoDB" id="545910at2759"/>
<dbReference type="InterPro" id="IPR003892">
    <property type="entry name" value="CUE"/>
</dbReference>
<dbReference type="Proteomes" id="UP000319663">
    <property type="component" value="Unassembled WGS sequence"/>
</dbReference>
<evidence type="ECO:0000259" key="6">
    <source>
        <dbReference type="PROSITE" id="PS51140"/>
    </source>
</evidence>
<dbReference type="PROSITE" id="PS51140">
    <property type="entry name" value="CUE"/>
    <property type="match status" value="1"/>
</dbReference>
<dbReference type="InterPro" id="IPR032854">
    <property type="entry name" value="ALKBH3"/>
</dbReference>
<dbReference type="InterPro" id="IPR037151">
    <property type="entry name" value="AlkB-like_sf"/>
</dbReference>
<evidence type="ECO:0000256" key="4">
    <source>
        <dbReference type="PROSITE-ProRule" id="PRU01343"/>
    </source>
</evidence>
<dbReference type="GO" id="GO:0006307">
    <property type="term" value="P:DNA alkylation repair"/>
    <property type="evidence" value="ECO:0007669"/>
    <property type="project" value="InterPro"/>
</dbReference>
<dbReference type="EMBL" id="VIFY01000220">
    <property type="protein sequence ID" value="TQB68404.1"/>
    <property type="molecule type" value="Genomic_DNA"/>
</dbReference>
<keyword evidence="10" id="KW-1185">Reference proteome</keyword>
<evidence type="ECO:0000313" key="10">
    <source>
        <dbReference type="Proteomes" id="UP000319663"/>
    </source>
</evidence>
<proteinExistence type="predicted"/>
<feature type="compositionally biased region" description="Basic and acidic residues" evidence="5">
    <location>
        <begin position="320"/>
        <end position="332"/>
    </location>
</feature>
<accession>A0A507QMQ3</accession>
<dbReference type="GO" id="GO:0008270">
    <property type="term" value="F:zinc ion binding"/>
    <property type="evidence" value="ECO:0007669"/>
    <property type="project" value="UniProtKB-KW"/>
</dbReference>
<comment type="caution">
    <text evidence="9">The sequence shown here is derived from an EMBL/GenBank/DDBJ whole genome shotgun (WGS) entry which is preliminary data.</text>
</comment>
<evidence type="ECO:0000259" key="8">
    <source>
        <dbReference type="PROSITE" id="PS51999"/>
    </source>
</evidence>
<protein>
    <recommendedName>
        <fullName evidence="11">Fe2OG dioxygenase domain-containing protein</fullName>
    </recommendedName>
</protein>
<evidence type="ECO:0000313" key="9">
    <source>
        <dbReference type="EMBL" id="TQB68404.1"/>
    </source>
</evidence>
<feature type="compositionally biased region" description="Basic residues" evidence="5">
    <location>
        <begin position="1"/>
        <end position="11"/>
    </location>
</feature>
<evidence type="ECO:0008006" key="11">
    <source>
        <dbReference type="Google" id="ProtNLM"/>
    </source>
</evidence>
<dbReference type="GO" id="GO:0043130">
    <property type="term" value="F:ubiquitin binding"/>
    <property type="evidence" value="ECO:0007669"/>
    <property type="project" value="InterPro"/>
</dbReference>
<dbReference type="GO" id="GO:0051213">
    <property type="term" value="F:dioxygenase activity"/>
    <property type="evidence" value="ECO:0007669"/>
    <property type="project" value="InterPro"/>
</dbReference>
<feature type="domain" description="GRF-type" evidence="8">
    <location>
        <begin position="426"/>
        <end position="471"/>
    </location>
</feature>
<dbReference type="InterPro" id="IPR010666">
    <property type="entry name" value="Znf_GRF"/>
</dbReference>
<organism evidence="9 10">
    <name type="scientific">Monascus purpureus</name>
    <name type="common">Red mold</name>
    <name type="synonym">Monascus anka</name>
    <dbReference type="NCBI Taxonomy" id="5098"/>
    <lineage>
        <taxon>Eukaryota</taxon>
        <taxon>Fungi</taxon>
        <taxon>Dikarya</taxon>
        <taxon>Ascomycota</taxon>
        <taxon>Pezizomycotina</taxon>
        <taxon>Eurotiomycetes</taxon>
        <taxon>Eurotiomycetidae</taxon>
        <taxon>Eurotiales</taxon>
        <taxon>Aspergillaceae</taxon>
        <taxon>Monascus</taxon>
    </lineage>
</organism>
<dbReference type="AlphaFoldDB" id="A0A507QMQ3"/>
<dbReference type="Gene3D" id="2.60.120.590">
    <property type="entry name" value="Alpha-ketoglutarate-dependent dioxygenase AlkB-like"/>
    <property type="match status" value="1"/>
</dbReference>
<evidence type="ECO:0000256" key="5">
    <source>
        <dbReference type="SAM" id="MobiDB-lite"/>
    </source>
</evidence>
<name>A0A507QMQ3_MONPU</name>
<dbReference type="PANTHER" id="PTHR31212">
    <property type="entry name" value="ALPHA-KETOGLUTARATE-DEPENDENT DIOXYGENASE ALKB HOMOLOG 3"/>
    <property type="match status" value="1"/>
</dbReference>
<evidence type="ECO:0000256" key="1">
    <source>
        <dbReference type="ARBA" id="ARBA00022723"/>
    </source>
</evidence>
<reference evidence="9 10" key="1">
    <citation type="submission" date="2019-06" db="EMBL/GenBank/DDBJ databases">
        <title>Wine fermentation using esterase from Monascus purpureus.</title>
        <authorList>
            <person name="Geng C."/>
            <person name="Zhang Y."/>
        </authorList>
    </citation>
    <scope>NUCLEOTIDE SEQUENCE [LARGE SCALE GENOMIC DNA]</scope>
    <source>
        <strain evidence="9">HQ1</strain>
    </source>
</reference>